<organism evidence="1 2">
    <name type="scientific">Pleuronectes platessa</name>
    <name type="common">European plaice</name>
    <dbReference type="NCBI Taxonomy" id="8262"/>
    <lineage>
        <taxon>Eukaryota</taxon>
        <taxon>Metazoa</taxon>
        <taxon>Chordata</taxon>
        <taxon>Craniata</taxon>
        <taxon>Vertebrata</taxon>
        <taxon>Euteleostomi</taxon>
        <taxon>Actinopterygii</taxon>
        <taxon>Neopterygii</taxon>
        <taxon>Teleostei</taxon>
        <taxon>Neoteleostei</taxon>
        <taxon>Acanthomorphata</taxon>
        <taxon>Carangaria</taxon>
        <taxon>Pleuronectiformes</taxon>
        <taxon>Pleuronectoidei</taxon>
        <taxon>Pleuronectidae</taxon>
        <taxon>Pleuronectes</taxon>
    </lineage>
</organism>
<accession>A0A9N7Z9I1</accession>
<dbReference type="AlphaFoldDB" id="A0A9N7Z9I1"/>
<comment type="caution">
    <text evidence="1">The sequence shown here is derived from an EMBL/GenBank/DDBJ whole genome shotgun (WGS) entry which is preliminary data.</text>
</comment>
<evidence type="ECO:0000313" key="2">
    <source>
        <dbReference type="Proteomes" id="UP001153269"/>
    </source>
</evidence>
<proteinExistence type="predicted"/>
<protein>
    <submittedName>
        <fullName evidence="1">Uncharacterized protein</fullName>
    </submittedName>
</protein>
<gene>
    <name evidence="1" type="ORF">PLEPLA_LOCUS43901</name>
</gene>
<name>A0A9N7Z9I1_PLEPL</name>
<dbReference type="Proteomes" id="UP001153269">
    <property type="component" value="Unassembled WGS sequence"/>
</dbReference>
<sequence length="119" mass="13132">MHTHKRSPPHCHHLWSTTKRISCPPLHRPVIFFKGQSNTVLSGIQGTGSSLVMQVQEIWFQRVYGTVVAARICFKTLILGYLAAKGSGPAYIQDIVKPFSLSTQLCIHQSACCSLTPSP</sequence>
<dbReference type="EMBL" id="CADEAL010004286">
    <property type="protein sequence ID" value="CAB1456120.1"/>
    <property type="molecule type" value="Genomic_DNA"/>
</dbReference>
<reference evidence="1" key="1">
    <citation type="submission" date="2020-03" db="EMBL/GenBank/DDBJ databases">
        <authorList>
            <person name="Weist P."/>
        </authorList>
    </citation>
    <scope>NUCLEOTIDE SEQUENCE</scope>
</reference>
<keyword evidence="2" id="KW-1185">Reference proteome</keyword>
<evidence type="ECO:0000313" key="1">
    <source>
        <dbReference type="EMBL" id="CAB1456120.1"/>
    </source>
</evidence>